<keyword evidence="1" id="KW-0175">Coiled coil</keyword>
<name>A0ABX2XUR7_9GAMM</name>
<evidence type="ECO:0000256" key="2">
    <source>
        <dbReference type="SAM" id="Phobius"/>
    </source>
</evidence>
<dbReference type="EMBL" id="LYOZ01000016">
    <property type="protein sequence ID" value="OCH98301.1"/>
    <property type="molecule type" value="Genomic_DNA"/>
</dbReference>
<dbReference type="Proteomes" id="UP000093336">
    <property type="component" value="Unassembled WGS sequence"/>
</dbReference>
<evidence type="ECO:0000313" key="4">
    <source>
        <dbReference type="Proteomes" id="UP000093336"/>
    </source>
</evidence>
<accession>A0ABX2XUR7</accession>
<gene>
    <name evidence="3" type="ORF">A8135_12150</name>
</gene>
<evidence type="ECO:0008006" key="5">
    <source>
        <dbReference type="Google" id="ProtNLM"/>
    </source>
</evidence>
<evidence type="ECO:0000313" key="3">
    <source>
        <dbReference type="EMBL" id="OCH98301.1"/>
    </source>
</evidence>
<reference evidence="3 4" key="1">
    <citation type="submission" date="2016-05" db="EMBL/GenBank/DDBJ databases">
        <authorList>
            <person name="Prochazka B."/>
            <person name="Indra A."/>
            <person name="Hasenberger P."/>
            <person name="Blaschitz M."/>
            <person name="Wagner L."/>
            <person name="Wewalka G."/>
            <person name="Sorschag S."/>
            <person name="Schmid D."/>
            <person name="Ruppitsch W."/>
        </authorList>
    </citation>
    <scope>NUCLEOTIDE SEQUENCE [LARGE SCALE GENOMIC DNA]</scope>
    <source>
        <strain evidence="3 4">974010_12</strain>
    </source>
</reference>
<keyword evidence="2" id="KW-0812">Transmembrane</keyword>
<feature type="transmembrane region" description="Helical" evidence="2">
    <location>
        <begin position="118"/>
        <end position="136"/>
    </location>
</feature>
<feature type="transmembrane region" description="Helical" evidence="2">
    <location>
        <begin position="142"/>
        <end position="166"/>
    </location>
</feature>
<evidence type="ECO:0000256" key="1">
    <source>
        <dbReference type="SAM" id="Coils"/>
    </source>
</evidence>
<feature type="transmembrane region" description="Helical" evidence="2">
    <location>
        <begin position="299"/>
        <end position="316"/>
    </location>
</feature>
<sequence length="402" mass="45593">MQNIKNFKKLHNLVHDLAHFEIYLKGGDTSELKRYLQYYDKRLDELKINYHQTVINTIPVVENNVKNLLKNLNIPSYQWKEYLNLTVYNFLLKLHRESHPQIAYLLKLLDEKQPPSQFRIFLGIGVGIAFMSLIASPQMQGVILSLEALLTSVIGLPILGLIYNLSSTFYFVYQTQTDAKKDLFSRLYDNFFLLANTLINIMAYSFWIAAATPMTPLVAGLFVGASIVNVVKEVASLVQEYVKFQNLPAIQNPSDLFAHQTYLRQTHGFNKHRNVLLINLATSVLLVGVMAAWCFIPGGLMVTLGALAGIGILYGLKHFALKQNDKRTRNALQKQLKAVEKEYDRIQLAELSPVSPALSQLTPQLNLENTIIPEINELPPNQIPRKIEEALEEDSLLMPLCP</sequence>
<keyword evidence="4" id="KW-1185">Reference proteome</keyword>
<comment type="caution">
    <text evidence="3">The sequence shown here is derived from an EMBL/GenBank/DDBJ whole genome shotgun (WGS) entry which is preliminary data.</text>
</comment>
<keyword evidence="2" id="KW-1133">Transmembrane helix</keyword>
<feature type="transmembrane region" description="Helical" evidence="2">
    <location>
        <begin position="187"/>
        <end position="208"/>
    </location>
</feature>
<proteinExistence type="predicted"/>
<feature type="coiled-coil region" evidence="1">
    <location>
        <begin position="322"/>
        <end position="349"/>
    </location>
</feature>
<keyword evidence="2" id="KW-0472">Membrane</keyword>
<organism evidence="3 4">
    <name type="scientific">Legionella jamestowniensis</name>
    <dbReference type="NCBI Taxonomy" id="455"/>
    <lineage>
        <taxon>Bacteria</taxon>
        <taxon>Pseudomonadati</taxon>
        <taxon>Pseudomonadota</taxon>
        <taxon>Gammaproteobacteria</taxon>
        <taxon>Legionellales</taxon>
        <taxon>Legionellaceae</taxon>
        <taxon>Legionella</taxon>
    </lineage>
</organism>
<protein>
    <recommendedName>
        <fullName evidence="5">Coiled-coil protein</fullName>
    </recommendedName>
</protein>
<feature type="transmembrane region" description="Helical" evidence="2">
    <location>
        <begin position="274"/>
        <end position="293"/>
    </location>
</feature>
<feature type="transmembrane region" description="Helical" evidence="2">
    <location>
        <begin position="214"/>
        <end position="231"/>
    </location>
</feature>